<organism evidence="3 4">
    <name type="scientific">Dentipellis fragilis</name>
    <dbReference type="NCBI Taxonomy" id="205917"/>
    <lineage>
        <taxon>Eukaryota</taxon>
        <taxon>Fungi</taxon>
        <taxon>Dikarya</taxon>
        <taxon>Basidiomycota</taxon>
        <taxon>Agaricomycotina</taxon>
        <taxon>Agaricomycetes</taxon>
        <taxon>Russulales</taxon>
        <taxon>Hericiaceae</taxon>
        <taxon>Dentipellis</taxon>
    </lineage>
</organism>
<gene>
    <name evidence="3" type="ORF">EVG20_g9278</name>
</gene>
<keyword evidence="2" id="KW-0472">Membrane</keyword>
<keyword evidence="2" id="KW-1133">Transmembrane helix</keyword>
<evidence type="ECO:0000313" key="3">
    <source>
        <dbReference type="EMBL" id="TFY55557.1"/>
    </source>
</evidence>
<keyword evidence="2" id="KW-0812">Transmembrane</keyword>
<feature type="region of interest" description="Disordered" evidence="1">
    <location>
        <begin position="251"/>
        <end position="276"/>
    </location>
</feature>
<evidence type="ECO:0000256" key="2">
    <source>
        <dbReference type="SAM" id="Phobius"/>
    </source>
</evidence>
<evidence type="ECO:0000256" key="1">
    <source>
        <dbReference type="SAM" id="MobiDB-lite"/>
    </source>
</evidence>
<feature type="transmembrane region" description="Helical" evidence="2">
    <location>
        <begin position="44"/>
        <end position="68"/>
    </location>
</feature>
<evidence type="ECO:0008006" key="5">
    <source>
        <dbReference type="Google" id="ProtNLM"/>
    </source>
</evidence>
<feature type="transmembrane region" description="Helical" evidence="2">
    <location>
        <begin position="7"/>
        <end position="32"/>
    </location>
</feature>
<sequence>MRSPVVIFRFVSLALITYLNLFALVFAGWNIAATKAAGLGVQGGSAFLIINACFLFLFLAASLAELAFPQAKTAGVAFECLWTGVMAILELAASIDITVSGPPFMCKSGAPFSVCASSTVLVPISWLAGILMLAYFLALLSMSLAHMEQYPAIWYGSIYTAPWFVDRDDKAPQLPPLQRGSGLAGLPAQLSPPAPNADIEQNARAASPNRSVAASSALESESARPDLQMQASEQDKGRPWWALQARLRPGKDLPFSLPSRKGKEPQRQPSFGNYVSPRASTYQGSVVYPELEKRLPGLPPLPPYPQFTREMLDPDKPIPLPRMSAWVRADGGAGDYDADCS</sequence>
<dbReference type="Proteomes" id="UP000298327">
    <property type="component" value="Unassembled WGS sequence"/>
</dbReference>
<accession>A0A4Y9Y1W4</accession>
<feature type="transmembrane region" description="Helical" evidence="2">
    <location>
        <begin position="120"/>
        <end position="140"/>
    </location>
</feature>
<dbReference type="AlphaFoldDB" id="A0A4Y9Y1W4"/>
<dbReference type="STRING" id="205917.A0A4Y9Y1W4"/>
<name>A0A4Y9Y1W4_9AGAM</name>
<keyword evidence="4" id="KW-1185">Reference proteome</keyword>
<feature type="compositionally biased region" description="Polar residues" evidence="1">
    <location>
        <begin position="267"/>
        <end position="276"/>
    </location>
</feature>
<feature type="region of interest" description="Disordered" evidence="1">
    <location>
        <begin position="297"/>
        <end position="316"/>
    </location>
</feature>
<dbReference type="OrthoDB" id="3188789at2759"/>
<proteinExistence type="predicted"/>
<comment type="caution">
    <text evidence="3">The sequence shown here is derived from an EMBL/GenBank/DDBJ whole genome shotgun (WGS) entry which is preliminary data.</text>
</comment>
<protein>
    <recommendedName>
        <fullName evidence="5">MARVEL domain-containing protein</fullName>
    </recommendedName>
</protein>
<feature type="region of interest" description="Disordered" evidence="1">
    <location>
        <begin position="185"/>
        <end position="239"/>
    </location>
</feature>
<feature type="transmembrane region" description="Helical" evidence="2">
    <location>
        <begin position="80"/>
        <end position="100"/>
    </location>
</feature>
<dbReference type="EMBL" id="SEOQ01000905">
    <property type="protein sequence ID" value="TFY55557.1"/>
    <property type="molecule type" value="Genomic_DNA"/>
</dbReference>
<reference evidence="3 4" key="1">
    <citation type="submission" date="2019-02" db="EMBL/GenBank/DDBJ databases">
        <title>Genome sequencing of the rare red list fungi Dentipellis fragilis.</title>
        <authorList>
            <person name="Buettner E."/>
            <person name="Kellner H."/>
        </authorList>
    </citation>
    <scope>NUCLEOTIDE SEQUENCE [LARGE SCALE GENOMIC DNA]</scope>
    <source>
        <strain evidence="3 4">DSM 105465</strain>
    </source>
</reference>
<evidence type="ECO:0000313" key="4">
    <source>
        <dbReference type="Proteomes" id="UP000298327"/>
    </source>
</evidence>